<evidence type="ECO:0000256" key="1">
    <source>
        <dbReference type="ARBA" id="ARBA00023054"/>
    </source>
</evidence>
<dbReference type="EMBL" id="VJMH01005571">
    <property type="protein sequence ID" value="KAF0694425.1"/>
    <property type="molecule type" value="Genomic_DNA"/>
</dbReference>
<gene>
    <name evidence="4" type="primary">Aste57867_14722</name>
    <name evidence="3" type="ORF">As57867_014667</name>
    <name evidence="4" type="ORF">ASTE57867_14722</name>
</gene>
<organism evidence="4 5">
    <name type="scientific">Aphanomyces stellatus</name>
    <dbReference type="NCBI Taxonomy" id="120398"/>
    <lineage>
        <taxon>Eukaryota</taxon>
        <taxon>Sar</taxon>
        <taxon>Stramenopiles</taxon>
        <taxon>Oomycota</taxon>
        <taxon>Saprolegniomycetes</taxon>
        <taxon>Saprolegniales</taxon>
        <taxon>Verrucalvaceae</taxon>
        <taxon>Aphanomyces</taxon>
    </lineage>
</organism>
<evidence type="ECO:0000313" key="4">
    <source>
        <dbReference type="EMBL" id="VFT91540.1"/>
    </source>
</evidence>
<dbReference type="GO" id="GO:0000323">
    <property type="term" value="C:lytic vacuole"/>
    <property type="evidence" value="ECO:0007669"/>
    <property type="project" value="TreeGrafter"/>
</dbReference>
<evidence type="ECO:0000313" key="3">
    <source>
        <dbReference type="EMBL" id="KAF0694425.1"/>
    </source>
</evidence>
<dbReference type="EMBL" id="CAADRA010005592">
    <property type="protein sequence ID" value="VFT91540.1"/>
    <property type="molecule type" value="Genomic_DNA"/>
</dbReference>
<dbReference type="GO" id="GO:0032991">
    <property type="term" value="C:protein-containing complex"/>
    <property type="evidence" value="ECO:0007669"/>
    <property type="project" value="UniProtKB-ARBA"/>
</dbReference>
<sequence length="369" mass="40469">MQCGGCAKTSEQISMLCANCTAASIQQKRTMIMALWADVAVLREKASSALDNKDPHCQQNVGAGDEEEEQKRERDQFLQLLDKDRIALAKMKHHIEERQGELKAAKARLENPPAALMEALSDDSGEINYVLDGLSRVARWNEQNLAAIRRTKVLQLFQLIQVIPVSDRSVHFRTIAKLPLPVSGQYDANLPPEVVSAAFGRLIHVLLMLPKYIHPLVYPHPMIFNGSFSTIGQQSGEGAGCHTLYPDGSVGFARAVKMLWQNVAFLCVSQGMDLAALHPVDIVGNLVQLSECPSLGSGAAHKASMDKLQQEIAAEEASGVLPLVDMTTSIRILPQYSPNDATMVRPSVALSQSIMEWNVIEPNAFRPKP</sequence>
<dbReference type="PANTHER" id="PTHR15157">
    <property type="entry name" value="UV RADIATION RESISTANCE-ASSOCIATED GENE PROTEIN"/>
    <property type="match status" value="1"/>
</dbReference>
<protein>
    <submittedName>
        <fullName evidence="4">Aste57867_14722 protein</fullName>
    </submittedName>
</protein>
<reference evidence="3" key="2">
    <citation type="submission" date="2019-06" db="EMBL/GenBank/DDBJ databases">
        <title>Genomics analysis of Aphanomyces spp. identifies a new class of oomycete effector associated with host adaptation.</title>
        <authorList>
            <person name="Gaulin E."/>
        </authorList>
    </citation>
    <scope>NUCLEOTIDE SEQUENCE</scope>
    <source>
        <strain evidence="3">CBS 578.67</strain>
    </source>
</reference>
<dbReference type="InterPro" id="IPR018791">
    <property type="entry name" value="UV_resistance/autophagy_Atg14"/>
</dbReference>
<accession>A0A485L351</accession>
<reference evidence="4 5" key="1">
    <citation type="submission" date="2019-03" db="EMBL/GenBank/DDBJ databases">
        <authorList>
            <person name="Gaulin E."/>
            <person name="Dumas B."/>
        </authorList>
    </citation>
    <scope>NUCLEOTIDE SEQUENCE [LARGE SCALE GENOMIC DNA]</scope>
    <source>
        <strain evidence="4">CBS 568.67</strain>
    </source>
</reference>
<evidence type="ECO:0000313" key="5">
    <source>
        <dbReference type="Proteomes" id="UP000332933"/>
    </source>
</evidence>
<dbReference type="GO" id="GO:0005768">
    <property type="term" value="C:endosome"/>
    <property type="evidence" value="ECO:0007669"/>
    <property type="project" value="TreeGrafter"/>
</dbReference>
<name>A0A485L351_9STRA</name>
<dbReference type="GO" id="GO:0000149">
    <property type="term" value="F:SNARE binding"/>
    <property type="evidence" value="ECO:0007669"/>
    <property type="project" value="TreeGrafter"/>
</dbReference>
<keyword evidence="1" id="KW-0175">Coiled coil</keyword>
<dbReference type="OrthoDB" id="72772at2759"/>
<feature type="region of interest" description="Disordered" evidence="2">
    <location>
        <begin position="51"/>
        <end position="73"/>
    </location>
</feature>
<dbReference type="Pfam" id="PF10186">
    <property type="entry name" value="ATG14"/>
    <property type="match status" value="1"/>
</dbReference>
<keyword evidence="5" id="KW-1185">Reference proteome</keyword>
<dbReference type="Proteomes" id="UP000332933">
    <property type="component" value="Unassembled WGS sequence"/>
</dbReference>
<proteinExistence type="predicted"/>
<evidence type="ECO:0000256" key="2">
    <source>
        <dbReference type="SAM" id="MobiDB-lite"/>
    </source>
</evidence>
<dbReference type="GO" id="GO:0035493">
    <property type="term" value="P:SNARE complex assembly"/>
    <property type="evidence" value="ECO:0007669"/>
    <property type="project" value="TreeGrafter"/>
</dbReference>
<dbReference type="AlphaFoldDB" id="A0A485L351"/>
<dbReference type="PANTHER" id="PTHR15157:SF5">
    <property type="entry name" value="UV RADIATION RESISTANCE-ASSOCIATED GENE PROTEIN"/>
    <property type="match status" value="1"/>
</dbReference>